<comment type="caution">
    <text evidence="1">The sequence shown here is derived from an EMBL/GenBank/DDBJ whole genome shotgun (WGS) entry which is preliminary data.</text>
</comment>
<evidence type="ECO:0000313" key="1">
    <source>
        <dbReference type="EMBL" id="KKN52823.1"/>
    </source>
</evidence>
<proteinExistence type="predicted"/>
<name>A0A0F9UGV9_9ZZZZ</name>
<protein>
    <submittedName>
        <fullName evidence="1">Uncharacterized protein</fullName>
    </submittedName>
</protein>
<dbReference type="EMBL" id="LAZR01001003">
    <property type="protein sequence ID" value="KKN52823.1"/>
    <property type="molecule type" value="Genomic_DNA"/>
</dbReference>
<organism evidence="1">
    <name type="scientific">marine sediment metagenome</name>
    <dbReference type="NCBI Taxonomy" id="412755"/>
    <lineage>
        <taxon>unclassified sequences</taxon>
        <taxon>metagenomes</taxon>
        <taxon>ecological metagenomes</taxon>
    </lineage>
</organism>
<dbReference type="AlphaFoldDB" id="A0A0F9UGV9"/>
<accession>A0A0F9UGV9</accession>
<sequence>MEVIHFETDGQVGINLSGKELPNGDVQLLRVFQTGDPTKTQPPETFIIRAEECEDLMQYLMGITHSI</sequence>
<reference evidence="1" key="1">
    <citation type="journal article" date="2015" name="Nature">
        <title>Complex archaea that bridge the gap between prokaryotes and eukaryotes.</title>
        <authorList>
            <person name="Spang A."/>
            <person name="Saw J.H."/>
            <person name="Jorgensen S.L."/>
            <person name="Zaremba-Niedzwiedzka K."/>
            <person name="Martijn J."/>
            <person name="Lind A.E."/>
            <person name="van Eijk R."/>
            <person name="Schleper C."/>
            <person name="Guy L."/>
            <person name="Ettema T.J."/>
        </authorList>
    </citation>
    <scope>NUCLEOTIDE SEQUENCE</scope>
</reference>
<gene>
    <name evidence="1" type="ORF">LCGC14_0608720</name>
</gene>